<dbReference type="EMBL" id="JBHLWN010000098">
    <property type="protein sequence ID" value="MFC0215570.1"/>
    <property type="molecule type" value="Genomic_DNA"/>
</dbReference>
<dbReference type="GO" id="GO:0008168">
    <property type="term" value="F:methyltransferase activity"/>
    <property type="evidence" value="ECO:0007669"/>
    <property type="project" value="UniProtKB-KW"/>
</dbReference>
<keyword evidence="3 5" id="KW-0808">Transferase</keyword>
<dbReference type="Proteomes" id="UP001589776">
    <property type="component" value="Unassembled WGS sequence"/>
</dbReference>
<accession>A0ABV6DSD9</accession>
<evidence type="ECO:0000313" key="5">
    <source>
        <dbReference type="EMBL" id="MFC0215570.1"/>
    </source>
</evidence>
<dbReference type="PANTHER" id="PTHR44942:SF4">
    <property type="entry name" value="METHYLTRANSFERASE TYPE 11 DOMAIN-CONTAINING PROTEIN"/>
    <property type="match status" value="1"/>
</dbReference>
<keyword evidence="6" id="KW-1185">Reference proteome</keyword>
<organism evidence="5 6">
    <name type="scientific">Paenibacillus chartarius</name>
    <dbReference type="NCBI Taxonomy" id="747481"/>
    <lineage>
        <taxon>Bacteria</taxon>
        <taxon>Bacillati</taxon>
        <taxon>Bacillota</taxon>
        <taxon>Bacilli</taxon>
        <taxon>Bacillales</taxon>
        <taxon>Paenibacillaceae</taxon>
        <taxon>Paenibacillus</taxon>
    </lineage>
</organism>
<dbReference type="RefSeq" id="WP_377473023.1">
    <property type="nucleotide sequence ID" value="NZ_JBHLWN010000098.1"/>
</dbReference>
<dbReference type="CDD" id="cd02440">
    <property type="entry name" value="AdoMet_MTases"/>
    <property type="match status" value="1"/>
</dbReference>
<dbReference type="InterPro" id="IPR013216">
    <property type="entry name" value="Methyltransf_11"/>
</dbReference>
<comment type="similarity">
    <text evidence="1">Belongs to the methyltransferase superfamily.</text>
</comment>
<proteinExistence type="inferred from homology"/>
<feature type="domain" description="Methyltransferase type 11" evidence="4">
    <location>
        <begin position="43"/>
        <end position="134"/>
    </location>
</feature>
<dbReference type="SUPFAM" id="SSF53335">
    <property type="entry name" value="S-adenosyl-L-methionine-dependent methyltransferases"/>
    <property type="match status" value="1"/>
</dbReference>
<dbReference type="GO" id="GO:0032259">
    <property type="term" value="P:methylation"/>
    <property type="evidence" value="ECO:0007669"/>
    <property type="project" value="UniProtKB-KW"/>
</dbReference>
<dbReference type="Gene3D" id="3.40.50.150">
    <property type="entry name" value="Vaccinia Virus protein VP39"/>
    <property type="match status" value="1"/>
</dbReference>
<dbReference type="InterPro" id="IPR051052">
    <property type="entry name" value="Diverse_substrate_MTase"/>
</dbReference>
<dbReference type="PANTHER" id="PTHR44942">
    <property type="entry name" value="METHYLTRANSF_11 DOMAIN-CONTAINING PROTEIN"/>
    <property type="match status" value="1"/>
</dbReference>
<keyword evidence="2 5" id="KW-0489">Methyltransferase</keyword>
<evidence type="ECO:0000256" key="2">
    <source>
        <dbReference type="ARBA" id="ARBA00022603"/>
    </source>
</evidence>
<comment type="caution">
    <text evidence="5">The sequence shown here is derived from an EMBL/GenBank/DDBJ whole genome shotgun (WGS) entry which is preliminary data.</text>
</comment>
<dbReference type="Pfam" id="PF08241">
    <property type="entry name" value="Methyltransf_11"/>
    <property type="match status" value="1"/>
</dbReference>
<gene>
    <name evidence="5" type="ORF">ACFFK0_24550</name>
</gene>
<evidence type="ECO:0000313" key="6">
    <source>
        <dbReference type="Proteomes" id="UP001589776"/>
    </source>
</evidence>
<dbReference type="InterPro" id="IPR029063">
    <property type="entry name" value="SAM-dependent_MTases_sf"/>
</dbReference>
<evidence type="ECO:0000259" key="4">
    <source>
        <dbReference type="Pfam" id="PF08241"/>
    </source>
</evidence>
<dbReference type="EC" id="2.1.1.-" evidence="5"/>
<name>A0ABV6DSD9_9BACL</name>
<sequence>MNSKERFSDRVDDYVKYRPSYPKEALDYLYDTVGIRPESEVADIGAGTGIFTQLLLERGTGVIAVEPNSAMRGAAGRMLANYEKLRLVPGSAEETGLPDRSVDAIVSAQAFHWFDRAKARPEFRRILRPTGKVALIWNVRLEEGTPFREQYEQLLRTYGTDYVIVSQRNMVHEELRTFFEENTMQEARFVMQQQFDFEGLKGRLLSSSYAPKPGHPNHEPMIAALQSMFEKHNEDGQVTIDYETAIYWGQV</sequence>
<reference evidence="5 6" key="1">
    <citation type="submission" date="2024-09" db="EMBL/GenBank/DDBJ databases">
        <authorList>
            <person name="Sun Q."/>
            <person name="Mori K."/>
        </authorList>
    </citation>
    <scope>NUCLEOTIDE SEQUENCE [LARGE SCALE GENOMIC DNA]</scope>
    <source>
        <strain evidence="5 6">CCM 7759</strain>
    </source>
</reference>
<protein>
    <submittedName>
        <fullName evidence="5">Class I SAM-dependent methyltransferase</fullName>
        <ecNumber evidence="5">2.1.1.-</ecNumber>
    </submittedName>
</protein>
<evidence type="ECO:0000256" key="3">
    <source>
        <dbReference type="ARBA" id="ARBA00022679"/>
    </source>
</evidence>
<evidence type="ECO:0000256" key="1">
    <source>
        <dbReference type="ARBA" id="ARBA00008361"/>
    </source>
</evidence>